<evidence type="ECO:0000256" key="1">
    <source>
        <dbReference type="SAM" id="MobiDB-lite"/>
    </source>
</evidence>
<dbReference type="Proteomes" id="UP000244855">
    <property type="component" value="Unassembled WGS sequence"/>
</dbReference>
<dbReference type="AlphaFoldDB" id="A0A2V1D1C6"/>
<evidence type="ECO:0000313" key="2">
    <source>
        <dbReference type="EMBL" id="PVH91054.1"/>
    </source>
</evidence>
<protein>
    <submittedName>
        <fullName evidence="2">Uncharacterized protein</fullName>
    </submittedName>
</protein>
<dbReference type="OrthoDB" id="10349650at2759"/>
<dbReference type="EMBL" id="KZ805978">
    <property type="protein sequence ID" value="PVH91054.1"/>
    <property type="molecule type" value="Genomic_DNA"/>
</dbReference>
<sequence length="175" mass="19770">MPSDAPNCSAVSWEKARAYTPDRMEFGDRTYTKVGQLNEHTSRAGDSVWAHIRPNANAAYTPTLIDSDGGEIKATRVYTGSELDSTRARPWDVITPIVPLDLLPNNAKEAAGAFFRVMYIVQEEADVRPVKLADILRRVIDYDRPYPRLKRDPDMKLRTRKRRRVSSSPSVGVHD</sequence>
<organism evidence="2 3">
    <name type="scientific">Periconia macrospinosa</name>
    <dbReference type="NCBI Taxonomy" id="97972"/>
    <lineage>
        <taxon>Eukaryota</taxon>
        <taxon>Fungi</taxon>
        <taxon>Dikarya</taxon>
        <taxon>Ascomycota</taxon>
        <taxon>Pezizomycotina</taxon>
        <taxon>Dothideomycetes</taxon>
        <taxon>Pleosporomycetidae</taxon>
        <taxon>Pleosporales</taxon>
        <taxon>Massarineae</taxon>
        <taxon>Periconiaceae</taxon>
        <taxon>Periconia</taxon>
    </lineage>
</organism>
<accession>A0A2V1D1C6</accession>
<feature type="compositionally biased region" description="Low complexity" evidence="1">
    <location>
        <begin position="166"/>
        <end position="175"/>
    </location>
</feature>
<reference evidence="2 3" key="1">
    <citation type="journal article" date="2018" name="Sci. Rep.">
        <title>Comparative genomics provides insights into the lifestyle and reveals functional heterogeneity of dark septate endophytic fungi.</title>
        <authorList>
            <person name="Knapp D.G."/>
            <person name="Nemeth J.B."/>
            <person name="Barry K."/>
            <person name="Hainaut M."/>
            <person name="Henrissat B."/>
            <person name="Johnson J."/>
            <person name="Kuo A."/>
            <person name="Lim J.H.P."/>
            <person name="Lipzen A."/>
            <person name="Nolan M."/>
            <person name="Ohm R.A."/>
            <person name="Tamas L."/>
            <person name="Grigoriev I.V."/>
            <person name="Spatafora J.W."/>
            <person name="Nagy L.G."/>
            <person name="Kovacs G.M."/>
        </authorList>
    </citation>
    <scope>NUCLEOTIDE SEQUENCE [LARGE SCALE GENOMIC DNA]</scope>
    <source>
        <strain evidence="2 3">DSE2036</strain>
    </source>
</reference>
<proteinExistence type="predicted"/>
<keyword evidence="3" id="KW-1185">Reference proteome</keyword>
<feature type="region of interest" description="Disordered" evidence="1">
    <location>
        <begin position="151"/>
        <end position="175"/>
    </location>
</feature>
<evidence type="ECO:0000313" key="3">
    <source>
        <dbReference type="Proteomes" id="UP000244855"/>
    </source>
</evidence>
<name>A0A2V1D1C6_9PLEO</name>
<gene>
    <name evidence="2" type="ORF">DM02DRAFT_546555</name>
</gene>